<evidence type="ECO:0000313" key="2">
    <source>
        <dbReference type="EMBL" id="KAG7155816.1"/>
    </source>
</evidence>
<dbReference type="InterPro" id="IPR013783">
    <property type="entry name" value="Ig-like_fold"/>
</dbReference>
<organism evidence="2 4">
    <name type="scientific">Homarus americanus</name>
    <name type="common">American lobster</name>
    <dbReference type="NCBI Taxonomy" id="6706"/>
    <lineage>
        <taxon>Eukaryota</taxon>
        <taxon>Metazoa</taxon>
        <taxon>Ecdysozoa</taxon>
        <taxon>Arthropoda</taxon>
        <taxon>Crustacea</taxon>
        <taxon>Multicrustacea</taxon>
        <taxon>Malacostraca</taxon>
        <taxon>Eumalacostraca</taxon>
        <taxon>Eucarida</taxon>
        <taxon>Decapoda</taxon>
        <taxon>Pleocyemata</taxon>
        <taxon>Astacidea</taxon>
        <taxon>Nephropoidea</taxon>
        <taxon>Nephropidae</taxon>
        <taxon>Homarus</taxon>
    </lineage>
</organism>
<proteinExistence type="predicted"/>
<evidence type="ECO:0000313" key="3">
    <source>
        <dbReference type="EMBL" id="KAG7162832.1"/>
    </source>
</evidence>
<dbReference type="SMART" id="SM00409">
    <property type="entry name" value="IG"/>
    <property type="match status" value="1"/>
</dbReference>
<accession>A0A8J5JG39</accession>
<dbReference type="InterPro" id="IPR036179">
    <property type="entry name" value="Ig-like_dom_sf"/>
</dbReference>
<dbReference type="EMBL" id="JAHLQT010040315">
    <property type="protein sequence ID" value="KAG7155816.1"/>
    <property type="molecule type" value="Genomic_DNA"/>
</dbReference>
<gene>
    <name evidence="2" type="primary">Hspg2-L6</name>
    <name evidence="3" type="synonym">Hspg2-L7</name>
    <name evidence="2" type="ORF">Hamer_G021438</name>
    <name evidence="3" type="ORF">Hamer_G027840</name>
</gene>
<keyword evidence="4" id="KW-1185">Reference proteome</keyword>
<evidence type="ECO:0000313" key="4">
    <source>
        <dbReference type="Proteomes" id="UP000747542"/>
    </source>
</evidence>
<dbReference type="EMBL" id="JAHLQT010026951">
    <property type="protein sequence ID" value="KAG7162832.1"/>
    <property type="molecule type" value="Genomic_DNA"/>
</dbReference>
<dbReference type="AlphaFoldDB" id="A0A8J5JG39"/>
<dbReference type="Proteomes" id="UP000747542">
    <property type="component" value="Unassembled WGS sequence"/>
</dbReference>
<name>A0A8J5JG39_HOMAM</name>
<dbReference type="Gene3D" id="2.60.40.10">
    <property type="entry name" value="Immunoglobulins"/>
    <property type="match status" value="1"/>
</dbReference>
<evidence type="ECO:0000259" key="1">
    <source>
        <dbReference type="SMART" id="SM00409"/>
    </source>
</evidence>
<feature type="domain" description="Immunoglobulin" evidence="1">
    <location>
        <begin position="19"/>
        <end position="118"/>
    </location>
</feature>
<protein>
    <submittedName>
        <fullName evidence="2">Putative Basement membrane-specific heparan sulfate proteoglycan core protein-like 6</fullName>
    </submittedName>
    <submittedName>
        <fullName evidence="3">Putative Basement membrane-specific heparan sulfate proteoglycan core protein-like 7</fullName>
    </submittedName>
</protein>
<dbReference type="InterPro" id="IPR003599">
    <property type="entry name" value="Ig_sub"/>
</dbReference>
<dbReference type="SUPFAM" id="SSF48726">
    <property type="entry name" value="Immunoglobulin"/>
    <property type="match status" value="1"/>
</dbReference>
<sequence>MVYVYCVADCRAQRDRDNIRRMEVVSGGNITLTCSAQPGHLRAYRWVYIRTGTKRPQVLSSGRRLVVGEPRIALDSKAEDEKVKLKLTLTDIRPYESGIFMCWRQGLKPDPQILLTVLGTPRFTKGLETEVPARRSVGWNLTANSP</sequence>
<comment type="caution">
    <text evidence="2">The sequence shown here is derived from an EMBL/GenBank/DDBJ whole genome shotgun (WGS) entry which is preliminary data.</text>
</comment>
<reference evidence="2" key="1">
    <citation type="journal article" date="2021" name="Sci. Adv.">
        <title>The American lobster genome reveals insights on longevity, neural, and immune adaptations.</title>
        <authorList>
            <person name="Polinski J.M."/>
            <person name="Zimin A.V."/>
            <person name="Clark K.F."/>
            <person name="Kohn A.B."/>
            <person name="Sadowski N."/>
            <person name="Timp W."/>
            <person name="Ptitsyn A."/>
            <person name="Khanna P."/>
            <person name="Romanova D.Y."/>
            <person name="Williams P."/>
            <person name="Greenwood S.J."/>
            <person name="Moroz L.L."/>
            <person name="Walt D.R."/>
            <person name="Bodnar A.G."/>
        </authorList>
    </citation>
    <scope>NUCLEOTIDE SEQUENCE</scope>
    <source>
        <strain evidence="2">GMGI-L3</strain>
    </source>
</reference>